<comment type="caution">
    <text evidence="8">The sequence shown here is derived from an EMBL/GenBank/DDBJ whole genome shotgun (WGS) entry which is preliminary data.</text>
</comment>
<dbReference type="GO" id="GO:0005524">
    <property type="term" value="F:ATP binding"/>
    <property type="evidence" value="ECO:0007669"/>
    <property type="project" value="UniProtKB-UniRule"/>
</dbReference>
<organism evidence="8">
    <name type="scientific">Medicago truncatula</name>
    <name type="common">Barrel medic</name>
    <name type="synonym">Medicago tribuloides</name>
    <dbReference type="NCBI Taxonomy" id="3880"/>
    <lineage>
        <taxon>Eukaryota</taxon>
        <taxon>Viridiplantae</taxon>
        <taxon>Streptophyta</taxon>
        <taxon>Embryophyta</taxon>
        <taxon>Tracheophyta</taxon>
        <taxon>Spermatophyta</taxon>
        <taxon>Magnoliopsida</taxon>
        <taxon>eudicotyledons</taxon>
        <taxon>Gunneridae</taxon>
        <taxon>Pentapetalae</taxon>
        <taxon>rosids</taxon>
        <taxon>fabids</taxon>
        <taxon>Fabales</taxon>
        <taxon>Fabaceae</taxon>
        <taxon>Papilionoideae</taxon>
        <taxon>50 kb inversion clade</taxon>
        <taxon>NPAAA clade</taxon>
        <taxon>Hologalegina</taxon>
        <taxon>IRL clade</taxon>
        <taxon>Trifolieae</taxon>
        <taxon>Medicago</taxon>
    </lineage>
</organism>
<keyword evidence="3" id="KW-0418">Kinase</keyword>
<keyword evidence="6" id="KW-0723">Serine/threonine-protein kinase</keyword>
<keyword evidence="1 8" id="KW-0808">Transferase</keyword>
<dbReference type="FunFam" id="3.30.200.20:FF:000042">
    <property type="entry name" value="Aurora kinase A"/>
    <property type="match status" value="1"/>
</dbReference>
<evidence type="ECO:0000256" key="4">
    <source>
        <dbReference type="ARBA" id="ARBA00022840"/>
    </source>
</evidence>
<dbReference type="PROSITE" id="PS00107">
    <property type="entry name" value="PROTEIN_KINASE_ATP"/>
    <property type="match status" value="1"/>
</dbReference>
<reference evidence="8" key="1">
    <citation type="journal article" date="2018" name="Nat. Plants">
        <title>Whole-genome landscape of Medicago truncatula symbiotic genes.</title>
        <authorList>
            <person name="Pecrix Y."/>
            <person name="Gamas P."/>
            <person name="Carrere S."/>
        </authorList>
    </citation>
    <scope>NUCLEOTIDE SEQUENCE</scope>
    <source>
        <tissue evidence="8">Leaves</tissue>
    </source>
</reference>
<dbReference type="FunFam" id="1.10.510.10:FF:000132">
    <property type="entry name" value="Serine/threonine-protein kinase SRK2A"/>
    <property type="match status" value="1"/>
</dbReference>
<dbReference type="EMBL" id="PSQE01000008">
    <property type="protein sequence ID" value="RHN42780.1"/>
    <property type="molecule type" value="Genomic_DNA"/>
</dbReference>
<dbReference type="PROSITE" id="PS50011">
    <property type="entry name" value="PROTEIN_KINASE_DOM"/>
    <property type="match status" value="1"/>
</dbReference>
<comment type="similarity">
    <text evidence="6">Belongs to the protein kinase superfamily.</text>
</comment>
<dbReference type="Gramene" id="rna49267">
    <property type="protein sequence ID" value="RHN42780.1"/>
    <property type="gene ID" value="gene49267"/>
</dbReference>
<accession>A0A396GNZ7</accession>
<dbReference type="PANTHER" id="PTHR24346:SF92">
    <property type="entry name" value="SNF1-RELATED PROTEIN KINASE 2.6"/>
    <property type="match status" value="1"/>
</dbReference>
<gene>
    <name evidence="8" type="ORF">MtrunA17_Chr8g0380661</name>
</gene>
<proteinExistence type="inferred from homology"/>
<feature type="binding site" evidence="5">
    <location>
        <position position="33"/>
    </location>
    <ligand>
        <name>ATP</name>
        <dbReference type="ChEBI" id="CHEBI:30616"/>
    </ligand>
</feature>
<evidence type="ECO:0000256" key="1">
    <source>
        <dbReference type="ARBA" id="ARBA00022679"/>
    </source>
</evidence>
<dbReference type="InterPro" id="IPR000719">
    <property type="entry name" value="Prot_kinase_dom"/>
</dbReference>
<dbReference type="Proteomes" id="UP000265566">
    <property type="component" value="Chromosome 8"/>
</dbReference>
<evidence type="ECO:0000259" key="7">
    <source>
        <dbReference type="PROSITE" id="PS50011"/>
    </source>
</evidence>
<evidence type="ECO:0000256" key="5">
    <source>
        <dbReference type="PROSITE-ProRule" id="PRU10141"/>
    </source>
</evidence>
<evidence type="ECO:0000256" key="3">
    <source>
        <dbReference type="ARBA" id="ARBA00022777"/>
    </source>
</evidence>
<evidence type="ECO:0000256" key="6">
    <source>
        <dbReference type="RuleBase" id="RU000304"/>
    </source>
</evidence>
<dbReference type="InterPro" id="IPR011009">
    <property type="entry name" value="Kinase-like_dom_sf"/>
</dbReference>
<dbReference type="PROSITE" id="PS00108">
    <property type="entry name" value="PROTEIN_KINASE_ST"/>
    <property type="match status" value="1"/>
</dbReference>
<dbReference type="GO" id="GO:0004674">
    <property type="term" value="F:protein serine/threonine kinase activity"/>
    <property type="evidence" value="ECO:0007669"/>
    <property type="project" value="UniProtKB-KW"/>
</dbReference>
<dbReference type="InterPro" id="IPR008271">
    <property type="entry name" value="Ser/Thr_kinase_AS"/>
</dbReference>
<dbReference type="AlphaFoldDB" id="A0A396GNZ7"/>
<dbReference type="Gene3D" id="1.10.510.10">
    <property type="entry name" value="Transferase(Phosphotransferase) domain 1"/>
    <property type="match status" value="1"/>
</dbReference>
<dbReference type="PANTHER" id="PTHR24346">
    <property type="entry name" value="MAP/MICROTUBULE AFFINITY-REGULATING KINASE"/>
    <property type="match status" value="1"/>
</dbReference>
<evidence type="ECO:0000256" key="2">
    <source>
        <dbReference type="ARBA" id="ARBA00022741"/>
    </source>
</evidence>
<dbReference type="SMART" id="SM00220">
    <property type="entry name" value="S_TKc"/>
    <property type="match status" value="1"/>
</dbReference>
<evidence type="ECO:0000313" key="8">
    <source>
        <dbReference type="EMBL" id="RHN42780.1"/>
    </source>
</evidence>
<dbReference type="SUPFAM" id="SSF56112">
    <property type="entry name" value="Protein kinase-like (PK-like)"/>
    <property type="match status" value="1"/>
</dbReference>
<dbReference type="InterPro" id="IPR017441">
    <property type="entry name" value="Protein_kinase_ATP_BS"/>
</dbReference>
<sequence length="318" mass="36797">MEKYEEVKDIGDGNYSVVKLIRHKETKCLFAVKYISRGHKVDERVAREIINHRTLRHPNIIQFKEVYLTPTHIAIVMEYASSGDLFDYVCSKGKLNEDEARYFFQQIVSGVSHCHEMDICHRDLKLENTLLDGNHVKICDFGYSKSYVLHSMPKSMIGTPSYIAPEIFARKEYDGKLADVWSCGVILYIMLVGEFPFGDQKDLQNLKKIMNKIMLVQYKIPNTVHMSQDCSNLMSRIFVANPMRRITMREIKSHPWFLVNLPKESTKEAQDVFNIEENRISSLQSIEDIMNIVDEAKTLPTTSSSDQLEDLVETLKKM</sequence>
<protein>
    <recommendedName>
        <fullName evidence="7">Protein kinase domain-containing protein</fullName>
    </recommendedName>
</protein>
<dbReference type="Pfam" id="PF00069">
    <property type="entry name" value="Pkinase"/>
    <property type="match status" value="1"/>
</dbReference>
<name>A0A396GNZ7_MEDTR</name>
<feature type="domain" description="Protein kinase" evidence="7">
    <location>
        <begin position="4"/>
        <end position="257"/>
    </location>
</feature>
<dbReference type="Gene3D" id="3.30.200.20">
    <property type="entry name" value="Phosphorylase Kinase, domain 1"/>
    <property type="match status" value="1"/>
</dbReference>
<keyword evidence="4 5" id="KW-0067">ATP-binding</keyword>
<keyword evidence="2 5" id="KW-0547">Nucleotide-binding</keyword>